<dbReference type="PANTHER" id="PTHR48187">
    <property type="entry name" value="LD21810P"/>
    <property type="match status" value="1"/>
</dbReference>
<evidence type="ECO:0000256" key="1">
    <source>
        <dbReference type="SAM" id="SignalP"/>
    </source>
</evidence>
<comment type="caution">
    <text evidence="2">The sequence shown here is derived from an EMBL/GenBank/DDBJ whole genome shotgun (WGS) entry which is preliminary data.</text>
</comment>
<name>A0AAV5UL64_9BILA</name>
<sequence length="541" mass="62016">RDPSFLFFLVLSVQWIRSESAQPYPTANMTKYIVPSAGIGAFLSSYFGWDYFTRERKLSSLNEAVKCLNESSRVDEAIDFIMRSDIERSRDHLSSLSTRSLGALAGHGWKLVNAVPVRKFPKHDSDMEIERILQKFDLGEEFQAALDWLNRVPCDEDELSCTDEWFGRRPSRLAYLQRILQVLFLKTEKPSNTIHLDTTIVQFLYTMWKEYREDNKDLAVLALKTLANIAALGESYANAVLESEWIRILSNLVVNGISFEERIIAHKVFRNALHSLGLINYSLSADIYELYLCMGEPVIDVVLIHGLRGSVNYTWRQKDYFHNRTLTECWPKDWLPRDIVDPIRIIGIEYPSYLLQFTGTMESLQSRSDRFSEQLERAGVGSRPVVFICHSLGGLLAKKLVLDWLKLRGQTVGILFIATPHKGSPIADWGYEIVSEDVKFLRQRNDLNKKLDHDFSKIHDSIPIIASMIETKESNLIGRTKGIVVPRESAVYSRGALYHIEEIHHDMCKPSERTSPSYGVVLNFLRDSIVEARKRPQPPAK</sequence>
<evidence type="ECO:0008006" key="4">
    <source>
        <dbReference type="Google" id="ProtNLM"/>
    </source>
</evidence>
<evidence type="ECO:0000313" key="2">
    <source>
        <dbReference type="EMBL" id="GMT07801.1"/>
    </source>
</evidence>
<reference evidence="2" key="1">
    <citation type="submission" date="2023-10" db="EMBL/GenBank/DDBJ databases">
        <title>Genome assembly of Pristionchus species.</title>
        <authorList>
            <person name="Yoshida K."/>
            <person name="Sommer R.J."/>
        </authorList>
    </citation>
    <scope>NUCLEOTIDE SEQUENCE</scope>
    <source>
        <strain evidence="2">RS0144</strain>
    </source>
</reference>
<dbReference type="Gene3D" id="3.40.50.1820">
    <property type="entry name" value="alpha/beta hydrolase"/>
    <property type="match status" value="1"/>
</dbReference>
<dbReference type="PANTHER" id="PTHR48187:SF2">
    <property type="entry name" value="LD21810P"/>
    <property type="match status" value="1"/>
</dbReference>
<organism evidence="2 3">
    <name type="scientific">Pristionchus entomophagus</name>
    <dbReference type="NCBI Taxonomy" id="358040"/>
    <lineage>
        <taxon>Eukaryota</taxon>
        <taxon>Metazoa</taxon>
        <taxon>Ecdysozoa</taxon>
        <taxon>Nematoda</taxon>
        <taxon>Chromadorea</taxon>
        <taxon>Rhabditida</taxon>
        <taxon>Rhabditina</taxon>
        <taxon>Diplogasteromorpha</taxon>
        <taxon>Diplogasteroidea</taxon>
        <taxon>Neodiplogasteridae</taxon>
        <taxon>Pristionchus</taxon>
    </lineage>
</organism>
<feature type="signal peptide" evidence="1">
    <location>
        <begin position="1"/>
        <end position="21"/>
    </location>
</feature>
<dbReference type="AlphaFoldDB" id="A0AAV5UL64"/>
<dbReference type="EMBL" id="BTSX01000006">
    <property type="protein sequence ID" value="GMT07801.1"/>
    <property type="molecule type" value="Genomic_DNA"/>
</dbReference>
<dbReference type="Proteomes" id="UP001432027">
    <property type="component" value="Unassembled WGS sequence"/>
</dbReference>
<evidence type="ECO:0000313" key="3">
    <source>
        <dbReference type="Proteomes" id="UP001432027"/>
    </source>
</evidence>
<feature type="non-terminal residue" evidence="2">
    <location>
        <position position="1"/>
    </location>
</feature>
<feature type="chain" id="PRO_5043529018" description="GPI inositol-deacylase" evidence="1">
    <location>
        <begin position="22"/>
        <end position="541"/>
    </location>
</feature>
<accession>A0AAV5UL64</accession>
<keyword evidence="1" id="KW-0732">Signal</keyword>
<dbReference type="InterPro" id="IPR029058">
    <property type="entry name" value="AB_hydrolase_fold"/>
</dbReference>
<proteinExistence type="predicted"/>
<gene>
    <name evidence="2" type="ORF">PENTCL1PPCAC_29975</name>
</gene>
<protein>
    <recommendedName>
        <fullName evidence="4">GPI inositol-deacylase</fullName>
    </recommendedName>
</protein>
<dbReference type="SUPFAM" id="SSF53474">
    <property type="entry name" value="alpha/beta-Hydrolases"/>
    <property type="match status" value="1"/>
</dbReference>
<keyword evidence="3" id="KW-1185">Reference proteome</keyword>